<feature type="transmembrane region" description="Helical" evidence="1">
    <location>
        <begin position="84"/>
        <end position="104"/>
    </location>
</feature>
<gene>
    <name evidence="2" type="ORF">J2R98_000850</name>
</gene>
<feature type="transmembrane region" description="Helical" evidence="1">
    <location>
        <begin position="56"/>
        <end position="78"/>
    </location>
</feature>
<protein>
    <submittedName>
        <fullName evidence="2">Cation transport ATPase</fullName>
    </submittedName>
</protein>
<evidence type="ECO:0000313" key="2">
    <source>
        <dbReference type="EMBL" id="MDQ0351047.1"/>
    </source>
</evidence>
<comment type="caution">
    <text evidence="2">The sequence shown here is derived from an EMBL/GenBank/DDBJ whole genome shotgun (WGS) entry which is preliminary data.</text>
</comment>
<keyword evidence="1" id="KW-1133">Transmembrane helix</keyword>
<evidence type="ECO:0000313" key="3">
    <source>
        <dbReference type="Proteomes" id="UP001236723"/>
    </source>
</evidence>
<feature type="transmembrane region" description="Helical" evidence="1">
    <location>
        <begin position="111"/>
        <end position="128"/>
    </location>
</feature>
<evidence type="ECO:0000256" key="1">
    <source>
        <dbReference type="SAM" id="Phobius"/>
    </source>
</evidence>
<name>A0ABU0DRH2_9BACI</name>
<keyword evidence="1" id="KW-0472">Membrane</keyword>
<keyword evidence="1" id="KW-0812">Transmembrane</keyword>
<dbReference type="RefSeq" id="WP_307066402.1">
    <property type="nucleotide sequence ID" value="NZ_JAUSUP010000001.1"/>
</dbReference>
<feature type="transmembrane region" description="Helical" evidence="1">
    <location>
        <begin position="134"/>
        <end position="154"/>
    </location>
</feature>
<reference evidence="2 3" key="1">
    <citation type="submission" date="2023-07" db="EMBL/GenBank/DDBJ databases">
        <title>Genomic Encyclopedia of Type Strains, Phase IV (KMG-IV): sequencing the most valuable type-strain genomes for metagenomic binning, comparative biology and taxonomic classification.</title>
        <authorList>
            <person name="Goeker M."/>
        </authorList>
    </citation>
    <scope>NUCLEOTIDE SEQUENCE [LARGE SCALE GENOMIC DNA]</scope>
    <source>
        <strain evidence="2 3">DSM 15448</strain>
    </source>
</reference>
<dbReference type="EMBL" id="JAUSUP010000001">
    <property type="protein sequence ID" value="MDQ0351047.1"/>
    <property type="molecule type" value="Genomic_DNA"/>
</dbReference>
<sequence length="181" mass="21039">MGNDNRNQVIIDEIKHWKQNKLLPAEYCDFLLALYTYGEGVEESASTKRDLVRNSLFLYADVVLLILLLPISLFLLVFFQYDLWIEMVIFLGMMLLIAGHLYWYNKKHQTLIHIPIMLLFLVLLIATISLFHTLFGQGVVLISTIFFHCIIWVVVGIIYRYYYLVASGVIGTILLLTIMFL</sequence>
<organism evidence="2 3">
    <name type="scientific">Alkalibacillus filiformis</name>
    <dbReference type="NCBI Taxonomy" id="200990"/>
    <lineage>
        <taxon>Bacteria</taxon>
        <taxon>Bacillati</taxon>
        <taxon>Bacillota</taxon>
        <taxon>Bacilli</taxon>
        <taxon>Bacillales</taxon>
        <taxon>Bacillaceae</taxon>
        <taxon>Alkalibacillus</taxon>
    </lineage>
</organism>
<proteinExistence type="predicted"/>
<keyword evidence="3" id="KW-1185">Reference proteome</keyword>
<feature type="transmembrane region" description="Helical" evidence="1">
    <location>
        <begin position="161"/>
        <end position="180"/>
    </location>
</feature>
<accession>A0ABU0DRH2</accession>
<dbReference type="Proteomes" id="UP001236723">
    <property type="component" value="Unassembled WGS sequence"/>
</dbReference>